<name>A0AAW0ZZ50_9HYME</name>
<dbReference type="GO" id="GO:0003964">
    <property type="term" value="F:RNA-directed DNA polymerase activity"/>
    <property type="evidence" value="ECO:0007669"/>
    <property type="project" value="UniProtKB-KW"/>
</dbReference>
<evidence type="ECO:0000259" key="6">
    <source>
        <dbReference type="Pfam" id="PF17919"/>
    </source>
</evidence>
<organism evidence="7 8">
    <name type="scientific">Tetragonisca angustula</name>
    <dbReference type="NCBI Taxonomy" id="166442"/>
    <lineage>
        <taxon>Eukaryota</taxon>
        <taxon>Metazoa</taxon>
        <taxon>Ecdysozoa</taxon>
        <taxon>Arthropoda</taxon>
        <taxon>Hexapoda</taxon>
        <taxon>Insecta</taxon>
        <taxon>Pterygota</taxon>
        <taxon>Neoptera</taxon>
        <taxon>Endopterygota</taxon>
        <taxon>Hymenoptera</taxon>
        <taxon>Apocrita</taxon>
        <taxon>Aculeata</taxon>
        <taxon>Apoidea</taxon>
        <taxon>Anthophila</taxon>
        <taxon>Apidae</taxon>
        <taxon>Tetragonisca</taxon>
    </lineage>
</organism>
<dbReference type="InterPro" id="IPR041577">
    <property type="entry name" value="RT_RNaseH_2"/>
</dbReference>
<evidence type="ECO:0000313" key="7">
    <source>
        <dbReference type="EMBL" id="KAK9301888.1"/>
    </source>
</evidence>
<dbReference type="Proteomes" id="UP001432146">
    <property type="component" value="Unassembled WGS sequence"/>
</dbReference>
<dbReference type="Pfam" id="PF17919">
    <property type="entry name" value="RT_RNaseH_2"/>
    <property type="match status" value="1"/>
</dbReference>
<dbReference type="InterPro" id="IPR043502">
    <property type="entry name" value="DNA/RNA_pol_sf"/>
</dbReference>
<keyword evidence="8" id="KW-1185">Reference proteome</keyword>
<keyword evidence="1" id="KW-0548">Nucleotidyltransferase</keyword>
<dbReference type="SUPFAM" id="SSF56672">
    <property type="entry name" value="DNA/RNA polymerases"/>
    <property type="match status" value="1"/>
</dbReference>
<dbReference type="EMBL" id="JAWNGG020000103">
    <property type="protein sequence ID" value="KAK9301888.1"/>
    <property type="molecule type" value="Genomic_DNA"/>
</dbReference>
<evidence type="ECO:0000313" key="8">
    <source>
        <dbReference type="Proteomes" id="UP001432146"/>
    </source>
</evidence>
<keyword evidence="4" id="KW-0695">RNA-directed DNA polymerase</keyword>
<dbReference type="AlphaFoldDB" id="A0AAW0ZZ50"/>
<evidence type="ECO:0000256" key="1">
    <source>
        <dbReference type="ARBA" id="ARBA00022695"/>
    </source>
</evidence>
<dbReference type="InterPro" id="IPR050951">
    <property type="entry name" value="Retrovirus_Pol_polyprotein"/>
</dbReference>
<evidence type="ECO:0000256" key="2">
    <source>
        <dbReference type="ARBA" id="ARBA00022722"/>
    </source>
</evidence>
<dbReference type="GO" id="GO:0004519">
    <property type="term" value="F:endonuclease activity"/>
    <property type="evidence" value="ECO:0007669"/>
    <property type="project" value="UniProtKB-KW"/>
</dbReference>
<dbReference type="FunFam" id="3.10.20.370:FF:000001">
    <property type="entry name" value="Retrovirus-related Pol polyprotein from transposon 17.6-like protein"/>
    <property type="match status" value="1"/>
</dbReference>
<accession>A0AAW0ZZ50</accession>
<comment type="caution">
    <text evidence="7">The sequence shown here is derived from an EMBL/GenBank/DDBJ whole genome shotgun (WGS) entry which is preliminary data.</text>
</comment>
<keyword evidence="1" id="KW-0808">Transferase</keyword>
<gene>
    <name evidence="7" type="ORF">QLX08_005886</name>
</gene>
<dbReference type="PANTHER" id="PTHR37984">
    <property type="entry name" value="PROTEIN CBG26694"/>
    <property type="match status" value="1"/>
</dbReference>
<sequence length="82" mass="9259">MRTTVLTVYTSSSALLTFLTDASSTAIGAVLEQLEDDQWKPIGFFSRKLSQAERNYNIYDGIMELLAVFAAMKHFKHILEGR</sequence>
<reference evidence="7 8" key="1">
    <citation type="submission" date="2024-05" db="EMBL/GenBank/DDBJ databases">
        <title>The nuclear and mitochondrial genome assemblies of Tetragonisca angustula (Apidae: Meliponini), a tiny yet remarkable pollinator in the Neotropics.</title>
        <authorList>
            <person name="Ferrari R."/>
            <person name="Ricardo P.C."/>
            <person name="Dias F.C."/>
            <person name="Araujo N.S."/>
            <person name="Soares D.O."/>
            <person name="Zhou Q.-S."/>
            <person name="Zhu C.-D."/>
            <person name="Coutinho L."/>
            <person name="Airas M.C."/>
            <person name="Batista T.M."/>
        </authorList>
    </citation>
    <scope>NUCLEOTIDE SEQUENCE [LARGE SCALE GENOMIC DNA]</scope>
    <source>
        <strain evidence="7">ASF017062</strain>
        <tissue evidence="7">Abdomen</tissue>
    </source>
</reference>
<keyword evidence="3" id="KW-0378">Hydrolase</keyword>
<proteinExistence type="predicted"/>
<evidence type="ECO:0000256" key="3">
    <source>
        <dbReference type="ARBA" id="ARBA00022759"/>
    </source>
</evidence>
<evidence type="ECO:0000256" key="4">
    <source>
        <dbReference type="ARBA" id="ARBA00022918"/>
    </source>
</evidence>
<evidence type="ECO:0000256" key="5">
    <source>
        <dbReference type="ARBA" id="ARBA00023268"/>
    </source>
</evidence>
<protein>
    <recommendedName>
        <fullName evidence="6">Reverse transcriptase/retrotransposon-derived protein RNase H-like domain-containing protein</fullName>
    </recommendedName>
</protein>
<keyword evidence="2" id="KW-0540">Nuclease</keyword>
<keyword evidence="3" id="KW-0255">Endonuclease</keyword>
<keyword evidence="5" id="KW-0511">Multifunctional enzyme</keyword>
<dbReference type="Gene3D" id="3.10.20.370">
    <property type="match status" value="1"/>
</dbReference>
<dbReference type="PANTHER" id="PTHR37984:SF5">
    <property type="entry name" value="PROTEIN NYNRIN-LIKE"/>
    <property type="match status" value="1"/>
</dbReference>
<feature type="domain" description="Reverse transcriptase/retrotransposon-derived protein RNase H-like" evidence="6">
    <location>
        <begin position="9"/>
        <end position="82"/>
    </location>
</feature>